<dbReference type="RefSeq" id="WP_183770482.1">
    <property type="nucleotide sequence ID" value="NZ_JACHFW010000001.1"/>
</dbReference>
<dbReference type="SUPFAM" id="SSF47413">
    <property type="entry name" value="lambda repressor-like DNA-binding domains"/>
    <property type="match status" value="1"/>
</dbReference>
<dbReference type="SUPFAM" id="SSF53822">
    <property type="entry name" value="Periplasmic binding protein-like I"/>
    <property type="match status" value="1"/>
</dbReference>
<dbReference type="Gene3D" id="1.10.260.40">
    <property type="entry name" value="lambda repressor-like DNA-binding domains"/>
    <property type="match status" value="1"/>
</dbReference>
<evidence type="ECO:0000313" key="6">
    <source>
        <dbReference type="EMBL" id="MBB5263113.1"/>
    </source>
</evidence>
<feature type="domain" description="HTH lacI-type" evidence="5">
    <location>
        <begin position="6"/>
        <end position="60"/>
    </location>
</feature>
<dbReference type="PANTHER" id="PTHR30146">
    <property type="entry name" value="LACI-RELATED TRANSCRIPTIONAL REPRESSOR"/>
    <property type="match status" value="1"/>
</dbReference>
<sequence>MRKKDINIRFIAEKCGVSTATVSRVLNEDARVSKDTRKKVLNAIDVYGYNLSAAARPKVHKVGVIMRINNPDYNTGLLRSISDYFFARSIQVIACNSERDYSRIPETLDTLYDSGVMGVILIRCPYLEIKEHLNPRIPHVWLDCNDSPEDCPNICCTQSDHYTSGQIAALELLNHGCTRPILINGIERSHRTFERNQGFISEYEKKGIHLEENHFLYLPSIKDAFSESQDIVRYLLTKNFPFDGVFAVSDWRALGAYMGVKSMGKSIPKDIKIIGFDGISLASRSVLNITCVQQNVSQLAYSACRQLECLIDGQTVKNKHVIVPTGILPGQTI</sequence>
<accession>A0A7W8H7E7</accession>
<evidence type="ECO:0000256" key="3">
    <source>
        <dbReference type="ARBA" id="ARBA00023125"/>
    </source>
</evidence>
<keyword evidence="2" id="KW-0805">Transcription regulation</keyword>
<keyword evidence="1" id="KW-0678">Repressor</keyword>
<evidence type="ECO:0000256" key="1">
    <source>
        <dbReference type="ARBA" id="ARBA00022491"/>
    </source>
</evidence>
<dbReference type="SMART" id="SM00354">
    <property type="entry name" value="HTH_LACI"/>
    <property type="match status" value="1"/>
</dbReference>
<dbReference type="GO" id="GO:0003700">
    <property type="term" value="F:DNA-binding transcription factor activity"/>
    <property type="evidence" value="ECO:0007669"/>
    <property type="project" value="TreeGrafter"/>
</dbReference>
<keyword evidence="4" id="KW-0804">Transcription</keyword>
<gene>
    <name evidence="6" type="ORF">HNP82_000207</name>
</gene>
<dbReference type="EMBL" id="JACHFW010000001">
    <property type="protein sequence ID" value="MBB5263113.1"/>
    <property type="molecule type" value="Genomic_DNA"/>
</dbReference>
<evidence type="ECO:0000313" key="7">
    <source>
        <dbReference type="Proteomes" id="UP000543642"/>
    </source>
</evidence>
<dbReference type="InterPro" id="IPR028082">
    <property type="entry name" value="Peripla_BP_I"/>
</dbReference>
<dbReference type="Gene3D" id="3.40.50.2300">
    <property type="match status" value="2"/>
</dbReference>
<dbReference type="PANTHER" id="PTHR30146:SF95">
    <property type="entry name" value="RIBOSE OPERON REPRESSOR"/>
    <property type="match status" value="1"/>
</dbReference>
<dbReference type="AlphaFoldDB" id="A0A7W8H7E7"/>
<dbReference type="InterPro" id="IPR000843">
    <property type="entry name" value="HTH_LacI"/>
</dbReference>
<dbReference type="CDD" id="cd01392">
    <property type="entry name" value="HTH_LacI"/>
    <property type="match status" value="1"/>
</dbReference>
<dbReference type="GO" id="GO:0000976">
    <property type="term" value="F:transcription cis-regulatory region binding"/>
    <property type="evidence" value="ECO:0007669"/>
    <property type="project" value="TreeGrafter"/>
</dbReference>
<evidence type="ECO:0000256" key="2">
    <source>
        <dbReference type="ARBA" id="ARBA00023015"/>
    </source>
</evidence>
<evidence type="ECO:0000259" key="5">
    <source>
        <dbReference type="PROSITE" id="PS50932"/>
    </source>
</evidence>
<dbReference type="Pfam" id="PF13377">
    <property type="entry name" value="Peripla_BP_3"/>
    <property type="match status" value="1"/>
</dbReference>
<keyword evidence="7" id="KW-1185">Reference proteome</keyword>
<organism evidence="6 7">
    <name type="scientific">Catenibacillus scindens</name>
    <dbReference type="NCBI Taxonomy" id="673271"/>
    <lineage>
        <taxon>Bacteria</taxon>
        <taxon>Bacillati</taxon>
        <taxon>Bacillota</taxon>
        <taxon>Clostridia</taxon>
        <taxon>Lachnospirales</taxon>
        <taxon>Lachnospiraceae</taxon>
        <taxon>Catenibacillus</taxon>
    </lineage>
</organism>
<evidence type="ECO:0000256" key="4">
    <source>
        <dbReference type="ARBA" id="ARBA00023163"/>
    </source>
</evidence>
<dbReference type="Proteomes" id="UP000543642">
    <property type="component" value="Unassembled WGS sequence"/>
</dbReference>
<name>A0A7W8H7E7_9FIRM</name>
<reference evidence="6 7" key="1">
    <citation type="submission" date="2020-08" db="EMBL/GenBank/DDBJ databases">
        <title>Genomic Encyclopedia of Type Strains, Phase IV (KMG-IV): sequencing the most valuable type-strain genomes for metagenomic binning, comparative biology and taxonomic classification.</title>
        <authorList>
            <person name="Goeker M."/>
        </authorList>
    </citation>
    <scope>NUCLEOTIDE SEQUENCE [LARGE SCALE GENOMIC DNA]</scope>
    <source>
        <strain evidence="6 7">DSM 106146</strain>
    </source>
</reference>
<keyword evidence="3 6" id="KW-0238">DNA-binding</keyword>
<dbReference type="PROSITE" id="PS50932">
    <property type="entry name" value="HTH_LACI_2"/>
    <property type="match status" value="1"/>
</dbReference>
<dbReference type="InterPro" id="IPR010982">
    <property type="entry name" value="Lambda_DNA-bd_dom_sf"/>
</dbReference>
<comment type="caution">
    <text evidence="6">The sequence shown here is derived from an EMBL/GenBank/DDBJ whole genome shotgun (WGS) entry which is preliminary data.</text>
</comment>
<dbReference type="Pfam" id="PF00356">
    <property type="entry name" value="LacI"/>
    <property type="match status" value="1"/>
</dbReference>
<protein>
    <submittedName>
        <fullName evidence="6">DNA-binding LacI/PurR family transcriptional regulator</fullName>
    </submittedName>
</protein>
<proteinExistence type="predicted"/>
<dbReference type="InterPro" id="IPR046335">
    <property type="entry name" value="LacI/GalR-like_sensor"/>
</dbReference>